<dbReference type="NCBIfam" id="TIGR00731">
    <property type="entry name" value="bL25_bact_ctc"/>
    <property type="match status" value="1"/>
</dbReference>
<keyword evidence="3 5" id="KW-0689">Ribosomal protein</keyword>
<dbReference type="GO" id="GO:0006412">
    <property type="term" value="P:translation"/>
    <property type="evidence" value="ECO:0007669"/>
    <property type="project" value="UniProtKB-UniRule"/>
</dbReference>
<evidence type="ECO:0000256" key="5">
    <source>
        <dbReference type="HAMAP-Rule" id="MF_01334"/>
    </source>
</evidence>
<comment type="similarity">
    <text evidence="5">Belongs to the bacterial ribosomal protein bL25 family. CTC subfamily.</text>
</comment>
<dbReference type="InterPro" id="IPR029751">
    <property type="entry name" value="Ribosomal_L25_dom"/>
</dbReference>
<dbReference type="SUPFAM" id="SSF50715">
    <property type="entry name" value="Ribosomal protein L25-like"/>
    <property type="match status" value="1"/>
</dbReference>
<gene>
    <name evidence="5 8" type="primary">rplY</name>
    <name evidence="5" type="synonym">ctc</name>
    <name evidence="8" type="ORF">TRIP_B50527</name>
</gene>
<dbReference type="PANTHER" id="PTHR33284">
    <property type="entry name" value="RIBOSOMAL PROTEIN L25/GLN-TRNA SYNTHETASE, ANTI-CODON-BINDING DOMAIN-CONTAINING PROTEIN"/>
    <property type="match status" value="1"/>
</dbReference>
<dbReference type="Gene3D" id="2.40.240.10">
    <property type="entry name" value="Ribosomal Protein L25, Chain P"/>
    <property type="match status" value="1"/>
</dbReference>
<evidence type="ECO:0000256" key="3">
    <source>
        <dbReference type="ARBA" id="ARBA00022980"/>
    </source>
</evidence>
<comment type="function">
    <text evidence="5">This is one of the proteins that binds to the 5S RNA in the ribosome where it forms part of the central protuberance.</text>
</comment>
<dbReference type="Pfam" id="PF14693">
    <property type="entry name" value="Ribosomal_TL5_C"/>
    <property type="match status" value="1"/>
</dbReference>
<proteinExistence type="inferred from homology"/>
<name>A0A653AI22_UNCDX</name>
<evidence type="ECO:0000256" key="1">
    <source>
        <dbReference type="ARBA" id="ARBA00022730"/>
    </source>
</evidence>
<dbReference type="GO" id="GO:0022625">
    <property type="term" value="C:cytosolic large ribosomal subunit"/>
    <property type="evidence" value="ECO:0007669"/>
    <property type="project" value="TreeGrafter"/>
</dbReference>
<dbReference type="EMBL" id="UPXX01000032">
    <property type="protein sequence ID" value="VBB47732.1"/>
    <property type="molecule type" value="Genomic_DNA"/>
</dbReference>
<dbReference type="GO" id="GO:0008097">
    <property type="term" value="F:5S rRNA binding"/>
    <property type="evidence" value="ECO:0007669"/>
    <property type="project" value="InterPro"/>
</dbReference>
<dbReference type="InterPro" id="IPR011035">
    <property type="entry name" value="Ribosomal_bL25/Gln-tRNA_synth"/>
</dbReference>
<feature type="domain" description="Large ribosomal subunit protein bL25 L25" evidence="6">
    <location>
        <begin position="8"/>
        <end position="98"/>
    </location>
</feature>
<dbReference type="AlphaFoldDB" id="A0A653AI22"/>
<dbReference type="Pfam" id="PF01386">
    <property type="entry name" value="Ribosomal_L25p"/>
    <property type="match status" value="1"/>
</dbReference>
<dbReference type="InterPro" id="IPR037121">
    <property type="entry name" value="Ribosomal_bL25_C"/>
</dbReference>
<evidence type="ECO:0000256" key="4">
    <source>
        <dbReference type="ARBA" id="ARBA00023274"/>
    </source>
</evidence>
<dbReference type="CDD" id="cd00495">
    <property type="entry name" value="Ribosomal_L25_TL5_CTC"/>
    <property type="match status" value="1"/>
</dbReference>
<dbReference type="InterPro" id="IPR001021">
    <property type="entry name" value="Ribosomal_bL25_long"/>
</dbReference>
<evidence type="ECO:0000259" key="6">
    <source>
        <dbReference type="Pfam" id="PF01386"/>
    </source>
</evidence>
<organism evidence="8">
    <name type="scientific">Uncultured Desulfatiglans sp</name>
    <dbReference type="NCBI Taxonomy" id="1748965"/>
    <lineage>
        <taxon>Bacteria</taxon>
        <taxon>Pseudomonadati</taxon>
        <taxon>Thermodesulfobacteriota</taxon>
        <taxon>Desulfobacteria</taxon>
        <taxon>Desulfatiglandales</taxon>
        <taxon>Desulfatiglandaceae</taxon>
        <taxon>Desulfatiglans</taxon>
        <taxon>environmental samples</taxon>
    </lineage>
</organism>
<dbReference type="InterPro" id="IPR020930">
    <property type="entry name" value="Ribosomal_uL5_bac-type"/>
</dbReference>
<accession>A0A653AI22</accession>
<keyword evidence="4 5" id="KW-0687">Ribonucleoprotein</keyword>
<sequence length="214" mass="22634">MSMPTLGAALRDVKGKGAARKLRRQDHIPAVFYGPASNPMMLQVDRPALERLLREAGGENVILSLEIAGAGGTPDRRSAMIKDLQIDPLKGVVLHTDFYEISMDKEISVNIPIELVGTPAGVESGGVLQHVRRELAISCLPDALVEKLELDVSGLGVGDAVHLRDIQLPRGITALDDEHLTVAVVVAPTAPVGEVAEEELEEAGGAEAATAEES</sequence>
<dbReference type="PANTHER" id="PTHR33284:SF1">
    <property type="entry name" value="RIBOSOMAL PROTEIN L25_GLN-TRNA SYNTHETASE, ANTI-CODON-BINDING DOMAIN-CONTAINING PROTEIN"/>
    <property type="match status" value="1"/>
</dbReference>
<protein>
    <recommendedName>
        <fullName evidence="5">Large ribosomal subunit protein bL25</fullName>
    </recommendedName>
    <alternativeName>
        <fullName evidence="5">General stress protein CTC</fullName>
    </alternativeName>
</protein>
<dbReference type="HAMAP" id="MF_01334">
    <property type="entry name" value="Ribosomal_bL25_CTC"/>
    <property type="match status" value="1"/>
</dbReference>
<dbReference type="InterPro" id="IPR020057">
    <property type="entry name" value="Ribosomal_bL25_b-dom"/>
</dbReference>
<reference evidence="8" key="1">
    <citation type="submission" date="2018-07" db="EMBL/GenBank/DDBJ databases">
        <authorList>
            <consortium name="Genoscope - CEA"/>
            <person name="William W."/>
        </authorList>
    </citation>
    <scope>NUCLEOTIDE SEQUENCE</scope>
    <source>
        <strain evidence="8">IK1</strain>
    </source>
</reference>
<keyword evidence="2 5" id="KW-0694">RNA-binding</keyword>
<dbReference type="InterPro" id="IPR020056">
    <property type="entry name" value="Rbsml_bL25/Gln-tRNA_synth_N"/>
</dbReference>
<feature type="domain" description="Large ribosomal subunit protein bL25 beta" evidence="7">
    <location>
        <begin position="106"/>
        <end position="188"/>
    </location>
</feature>
<dbReference type="Gene3D" id="2.170.120.20">
    <property type="entry name" value="Ribosomal protein L25, beta domain"/>
    <property type="match status" value="1"/>
</dbReference>
<keyword evidence="1 5" id="KW-0699">rRNA-binding</keyword>
<dbReference type="GO" id="GO:0003735">
    <property type="term" value="F:structural constituent of ribosome"/>
    <property type="evidence" value="ECO:0007669"/>
    <property type="project" value="InterPro"/>
</dbReference>
<evidence type="ECO:0000313" key="8">
    <source>
        <dbReference type="EMBL" id="VBB47732.1"/>
    </source>
</evidence>
<comment type="subunit">
    <text evidence="5">Part of the 50S ribosomal subunit; part of the 5S rRNA/L5/L18/L25 subcomplex. Contacts the 5S rRNA. Binds to the 5S rRNA independently of L5 and L18.</text>
</comment>
<evidence type="ECO:0000256" key="2">
    <source>
        <dbReference type="ARBA" id="ARBA00022884"/>
    </source>
</evidence>
<evidence type="ECO:0000259" key="7">
    <source>
        <dbReference type="Pfam" id="PF14693"/>
    </source>
</evidence>